<dbReference type="EMBL" id="JANVFO010000016">
    <property type="protein sequence ID" value="KAJ3733855.1"/>
    <property type="molecule type" value="Genomic_DNA"/>
</dbReference>
<evidence type="ECO:0000256" key="3">
    <source>
        <dbReference type="ARBA" id="ARBA00022989"/>
    </source>
</evidence>
<proteinExistence type="predicted"/>
<protein>
    <recommendedName>
        <fullName evidence="7">TM7S3/TM198-like domain-containing protein</fullName>
    </recommendedName>
</protein>
<evidence type="ECO:0000313" key="8">
    <source>
        <dbReference type="EMBL" id="KAJ3733855.1"/>
    </source>
</evidence>
<organism evidence="8 9">
    <name type="scientific">Lentinula guzmanii</name>
    <dbReference type="NCBI Taxonomy" id="2804957"/>
    <lineage>
        <taxon>Eukaryota</taxon>
        <taxon>Fungi</taxon>
        <taxon>Dikarya</taxon>
        <taxon>Basidiomycota</taxon>
        <taxon>Agaricomycotina</taxon>
        <taxon>Agaricomycetes</taxon>
        <taxon>Agaricomycetidae</taxon>
        <taxon>Agaricales</taxon>
        <taxon>Marasmiineae</taxon>
        <taxon>Omphalotaceae</taxon>
        <taxon>Lentinula</taxon>
    </lineage>
</organism>
<comment type="subcellular location">
    <subcellularLocation>
        <location evidence="1">Membrane</location>
        <topology evidence="1">Multi-pass membrane protein</topology>
    </subcellularLocation>
</comment>
<dbReference type="Pfam" id="PF13886">
    <property type="entry name" value="TM7S3_TM198"/>
    <property type="match status" value="1"/>
</dbReference>
<feature type="domain" description="TM7S3/TM198-like" evidence="7">
    <location>
        <begin position="86"/>
        <end position="296"/>
    </location>
</feature>
<accession>A0AA38JPQ3</accession>
<name>A0AA38JPQ3_9AGAR</name>
<evidence type="ECO:0000256" key="4">
    <source>
        <dbReference type="ARBA" id="ARBA00023136"/>
    </source>
</evidence>
<reference evidence="8" key="2">
    <citation type="journal article" date="2023" name="Proc. Natl. Acad. Sci. U.S.A.">
        <title>A global phylogenomic analysis of the shiitake genus Lentinula.</title>
        <authorList>
            <person name="Sierra-Patev S."/>
            <person name="Min B."/>
            <person name="Naranjo-Ortiz M."/>
            <person name="Looney B."/>
            <person name="Konkel Z."/>
            <person name="Slot J.C."/>
            <person name="Sakamoto Y."/>
            <person name="Steenwyk J.L."/>
            <person name="Rokas A."/>
            <person name="Carro J."/>
            <person name="Camarero S."/>
            <person name="Ferreira P."/>
            <person name="Molpeceres G."/>
            <person name="Ruiz-Duenas F.J."/>
            <person name="Serrano A."/>
            <person name="Henrissat B."/>
            <person name="Drula E."/>
            <person name="Hughes K.W."/>
            <person name="Mata J.L."/>
            <person name="Ishikawa N.K."/>
            <person name="Vargas-Isla R."/>
            <person name="Ushijima S."/>
            <person name="Smith C.A."/>
            <person name="Donoghue J."/>
            <person name="Ahrendt S."/>
            <person name="Andreopoulos W."/>
            <person name="He G."/>
            <person name="LaButti K."/>
            <person name="Lipzen A."/>
            <person name="Ng V."/>
            <person name="Riley R."/>
            <person name="Sandor L."/>
            <person name="Barry K."/>
            <person name="Martinez A.T."/>
            <person name="Xiao Y."/>
            <person name="Gibbons J.G."/>
            <person name="Terashima K."/>
            <person name="Grigoriev I.V."/>
            <person name="Hibbett D."/>
        </authorList>
    </citation>
    <scope>NUCLEOTIDE SEQUENCE</scope>
    <source>
        <strain evidence="8">ET3784</strain>
    </source>
</reference>
<evidence type="ECO:0000256" key="6">
    <source>
        <dbReference type="SAM" id="SignalP"/>
    </source>
</evidence>
<keyword evidence="6" id="KW-0732">Signal</keyword>
<keyword evidence="4 5" id="KW-0472">Membrane</keyword>
<dbReference type="InterPro" id="IPR025256">
    <property type="entry name" value="TM7S3/TM198-like_dom"/>
</dbReference>
<feature type="transmembrane region" description="Helical" evidence="5">
    <location>
        <begin position="143"/>
        <end position="162"/>
    </location>
</feature>
<evidence type="ECO:0000256" key="2">
    <source>
        <dbReference type="ARBA" id="ARBA00022692"/>
    </source>
</evidence>
<feature type="transmembrane region" description="Helical" evidence="5">
    <location>
        <begin position="167"/>
        <end position="187"/>
    </location>
</feature>
<evidence type="ECO:0000313" key="9">
    <source>
        <dbReference type="Proteomes" id="UP001176059"/>
    </source>
</evidence>
<dbReference type="AlphaFoldDB" id="A0AA38JPQ3"/>
<feature type="chain" id="PRO_5041334958" description="TM7S3/TM198-like domain-containing protein" evidence="6">
    <location>
        <begin position="27"/>
        <end position="352"/>
    </location>
</feature>
<evidence type="ECO:0000259" key="7">
    <source>
        <dbReference type="Pfam" id="PF13886"/>
    </source>
</evidence>
<feature type="signal peptide" evidence="6">
    <location>
        <begin position="1"/>
        <end position="26"/>
    </location>
</feature>
<dbReference type="GO" id="GO:0016020">
    <property type="term" value="C:membrane"/>
    <property type="evidence" value="ECO:0007669"/>
    <property type="project" value="UniProtKB-SubCell"/>
</dbReference>
<dbReference type="Proteomes" id="UP001176059">
    <property type="component" value="Unassembled WGS sequence"/>
</dbReference>
<feature type="transmembrane region" description="Helical" evidence="5">
    <location>
        <begin position="77"/>
        <end position="97"/>
    </location>
</feature>
<comment type="caution">
    <text evidence="8">The sequence shown here is derived from an EMBL/GenBank/DDBJ whole genome shotgun (WGS) entry which is preliminary data.</text>
</comment>
<feature type="transmembrane region" description="Helical" evidence="5">
    <location>
        <begin position="280"/>
        <end position="300"/>
    </location>
</feature>
<keyword evidence="3 5" id="KW-1133">Transmembrane helix</keyword>
<keyword evidence="9" id="KW-1185">Reference proteome</keyword>
<evidence type="ECO:0000256" key="1">
    <source>
        <dbReference type="ARBA" id="ARBA00004141"/>
    </source>
</evidence>
<evidence type="ECO:0000256" key="5">
    <source>
        <dbReference type="SAM" id="Phobius"/>
    </source>
</evidence>
<gene>
    <name evidence="8" type="ORF">DFJ43DRAFT_1223114</name>
</gene>
<feature type="transmembrane region" description="Helical" evidence="5">
    <location>
        <begin position="223"/>
        <end position="243"/>
    </location>
</feature>
<sequence>MTAVARPHLLLALWWLLSQLTAVVLAKPVSPIAPDIYARKTDPVVSHSLNGSIIILDPSTQQTIPQGPGTDGCGAGFSFPAIVWIVFLLVVGVPLAVAGIRGWRCTTGVSIGLAVIDAFSNVYFHVAWAAIINSVNEVGISDILLTLIVLAFGFLGLVIGFFEFARIVAMVILCLIGGLSFGMRITLLKTDLLFASVGLNWLIIVIFGVAGGLLLIWKNRIAMLIACASSGTFLTSLGIDLIFNQQSGLSFGLRSLFDSNDNHLAYFLETTYEPTLSTRIIVIASLGLTPAFVYAQHLLFKQPFTRRGPSPSDEELCLNYPTEDFSANRATAFFSGIWDGTKLKLSSSRFSL</sequence>
<keyword evidence="2 5" id="KW-0812">Transmembrane</keyword>
<feature type="transmembrane region" description="Helical" evidence="5">
    <location>
        <begin position="193"/>
        <end position="216"/>
    </location>
</feature>
<feature type="transmembrane region" description="Helical" evidence="5">
    <location>
        <begin position="109"/>
        <end position="131"/>
    </location>
</feature>
<reference evidence="8" key="1">
    <citation type="submission" date="2022-08" db="EMBL/GenBank/DDBJ databases">
        <authorList>
            <consortium name="DOE Joint Genome Institute"/>
            <person name="Min B."/>
            <person name="Sierra-Patev S."/>
            <person name="Naranjo-Ortiz M."/>
            <person name="Looney B."/>
            <person name="Konkel Z."/>
            <person name="Slot J.C."/>
            <person name="Sakamoto Y."/>
            <person name="Steenwyk J.L."/>
            <person name="Rokas A."/>
            <person name="Carro J."/>
            <person name="Camarero S."/>
            <person name="Ferreira P."/>
            <person name="Molpeceres G."/>
            <person name="Ruiz-duenas F.J."/>
            <person name="Serrano A."/>
            <person name="Henrissat B."/>
            <person name="Drula E."/>
            <person name="Hughes K.W."/>
            <person name="Mata J.L."/>
            <person name="Ishikawa N.K."/>
            <person name="Vargas-Isla R."/>
            <person name="Ushijima S."/>
            <person name="Smith C.A."/>
            <person name="Ahrendt S."/>
            <person name="Andreopoulos W."/>
            <person name="He G."/>
            <person name="LaButti K."/>
            <person name="Lipzen A."/>
            <person name="Ng V."/>
            <person name="Riley R."/>
            <person name="Sandor L."/>
            <person name="Barry K."/>
            <person name="Martinez A.T."/>
            <person name="Xiao Y."/>
            <person name="Gibbons J.G."/>
            <person name="Terashima K."/>
            <person name="Hibbett D.S."/>
            <person name="Grigoriev I.V."/>
        </authorList>
    </citation>
    <scope>NUCLEOTIDE SEQUENCE</scope>
    <source>
        <strain evidence="8">ET3784</strain>
    </source>
</reference>